<dbReference type="EMBL" id="KP777553">
    <property type="protein sequence ID" value="AKE50929.1"/>
    <property type="molecule type" value="Genomic_DNA"/>
</dbReference>
<dbReference type="PROSITE" id="PS00552">
    <property type="entry name" value="HTH_MERR_1"/>
    <property type="match status" value="1"/>
</dbReference>
<evidence type="ECO:0000256" key="1">
    <source>
        <dbReference type="ARBA" id="ARBA00022491"/>
    </source>
</evidence>
<dbReference type="InterPro" id="IPR000551">
    <property type="entry name" value="MerR-type_HTH_dom"/>
</dbReference>
<dbReference type="GO" id="GO:0003700">
    <property type="term" value="F:DNA-binding transcription factor activity"/>
    <property type="evidence" value="ECO:0007669"/>
    <property type="project" value="InterPro"/>
</dbReference>
<reference evidence="7" key="1">
    <citation type="journal article" date="2015" name="Antimicrob. Agents Chemother.">
        <title>Identification of multiresistance gene cfr in methicillin-resistant Staphylococcus aureus from pigs: plasmid location and integration into a staphylococcal cassette chromosome mec complex.</title>
        <authorList>
            <person name="Li D."/>
            <person name="Wu C."/>
            <person name="Wang Y."/>
            <person name="Fan R."/>
            <person name="Schwarz S."/>
            <person name="Zhang S."/>
        </authorList>
    </citation>
    <scope>NUCLEOTIDE SEQUENCE</scope>
    <source>
        <strain evidence="7">1518F</strain>
    </source>
</reference>
<dbReference type="PANTHER" id="PTHR30204">
    <property type="entry name" value="REDOX-CYCLING DRUG-SENSING TRANSCRIPTIONAL ACTIVATOR SOXR"/>
    <property type="match status" value="1"/>
</dbReference>
<keyword evidence="1" id="KW-0678">Repressor</keyword>
<name>A0A0C5BVP8_STAAU</name>
<dbReference type="InterPro" id="IPR047057">
    <property type="entry name" value="MerR_fam"/>
</dbReference>
<dbReference type="PANTHER" id="PTHR30204:SF69">
    <property type="entry name" value="MERR-FAMILY TRANSCRIPTIONAL REGULATOR"/>
    <property type="match status" value="1"/>
</dbReference>
<dbReference type="SMART" id="SM00422">
    <property type="entry name" value="HTH_MERR"/>
    <property type="match status" value="1"/>
</dbReference>
<keyword evidence="2" id="KW-0805">Transcription regulation</keyword>
<evidence type="ECO:0000313" key="6">
    <source>
        <dbReference type="EMBL" id="AJM87290.1"/>
    </source>
</evidence>
<dbReference type="Gene3D" id="1.10.1660.10">
    <property type="match status" value="1"/>
</dbReference>
<keyword evidence="4" id="KW-0804">Transcription</keyword>
<dbReference type="PROSITE" id="PS50937">
    <property type="entry name" value="HTH_MERR_2"/>
    <property type="match status" value="1"/>
</dbReference>
<evidence type="ECO:0000256" key="3">
    <source>
        <dbReference type="ARBA" id="ARBA00023125"/>
    </source>
</evidence>
<dbReference type="RefSeq" id="WP_032495402.1">
    <property type="nucleotide sequence ID" value="NZ_KJ922127.1"/>
</dbReference>
<dbReference type="InterPro" id="IPR009061">
    <property type="entry name" value="DNA-bd_dom_put_sf"/>
</dbReference>
<keyword evidence="3" id="KW-0238">DNA-binding</keyword>
<sequence>MVKTLYSILHRSLDLTLINEQQYQIQVEKKRVEEILLMIQKADFTTYKNIKLKDWMSIGEAAEVAGVNTSAIRHWESEGLVHSERKKENGYRMFSISELRKILVISSLRKTVYYIENMKQLLNEIDIPSYEKVEHSFRLALKNLDNKLMNQFKGVTELMNYINLIQERDC</sequence>
<dbReference type="AlphaFoldDB" id="A0A0C5BVP8"/>
<proteinExistence type="predicted"/>
<organism evidence="6">
    <name type="scientific">Staphylococcus aureus</name>
    <dbReference type="NCBI Taxonomy" id="1280"/>
    <lineage>
        <taxon>Bacteria</taxon>
        <taxon>Bacillati</taxon>
        <taxon>Bacillota</taxon>
        <taxon>Bacilli</taxon>
        <taxon>Bacillales</taxon>
        <taxon>Staphylococcaceae</taxon>
        <taxon>Staphylococcus</taxon>
    </lineage>
</organism>
<feature type="domain" description="HTH merR-type" evidence="5">
    <location>
        <begin position="55"/>
        <end position="124"/>
    </location>
</feature>
<reference evidence="6" key="2">
    <citation type="journal article" date="2015" name="Antimicrob. Agents Chemother.">
        <title>Dissemination of the Same cfr-Carrying Plasmid among Methicillin-Resistant Staphylococcus aureus and Coagulase-Negative Staphylococcal Isolates in China.</title>
        <authorList>
            <person name="Cai J.C."/>
            <person name="Hu Y.Y."/>
            <person name="Zhou H.W."/>
            <person name="Chen G.X."/>
            <person name="Zhang R."/>
        </authorList>
    </citation>
    <scope>NUCLEOTIDE SEQUENCE</scope>
    <source>
        <strain evidence="6">417</strain>
        <plasmid evidence="6">pLRSA417</plasmid>
    </source>
</reference>
<geneLocation type="plasmid" evidence="6">
    <name>pLRSA417</name>
</geneLocation>
<dbReference type="SUPFAM" id="SSF46955">
    <property type="entry name" value="Putative DNA-binding domain"/>
    <property type="match status" value="1"/>
</dbReference>
<evidence type="ECO:0000313" key="7">
    <source>
        <dbReference type="EMBL" id="AKE50929.1"/>
    </source>
</evidence>
<dbReference type="Pfam" id="PF13411">
    <property type="entry name" value="MerR_1"/>
    <property type="match status" value="1"/>
</dbReference>
<evidence type="ECO:0000259" key="5">
    <source>
        <dbReference type="PROSITE" id="PS50937"/>
    </source>
</evidence>
<dbReference type="EMBL" id="KJ922127">
    <property type="protein sequence ID" value="AJM87290.1"/>
    <property type="molecule type" value="Genomic_DNA"/>
</dbReference>
<evidence type="ECO:0000256" key="4">
    <source>
        <dbReference type="ARBA" id="ARBA00023163"/>
    </source>
</evidence>
<dbReference type="GO" id="GO:0003677">
    <property type="term" value="F:DNA binding"/>
    <property type="evidence" value="ECO:0007669"/>
    <property type="project" value="UniProtKB-KW"/>
</dbReference>
<dbReference type="PRINTS" id="PR00040">
    <property type="entry name" value="HTHMERR"/>
</dbReference>
<keyword evidence="6" id="KW-0614">Plasmid</keyword>
<evidence type="ECO:0000256" key="2">
    <source>
        <dbReference type="ARBA" id="ARBA00023015"/>
    </source>
</evidence>
<accession>A0A0C5BVP8</accession>
<protein>
    <submittedName>
        <fullName evidence="6">Putative transcriptional regulator</fullName>
    </submittedName>
</protein>